<keyword evidence="1" id="KW-0812">Transmembrane</keyword>
<keyword evidence="1" id="KW-1133">Transmembrane helix</keyword>
<name>A0A9D7LTT3_9RHOO</name>
<gene>
    <name evidence="2" type="ORF">IPN75_16945</name>
</gene>
<keyword evidence="1" id="KW-0472">Membrane</keyword>
<dbReference type="PANTHER" id="PTHR35867:SF1">
    <property type="entry name" value="PROTEIN RSEC"/>
    <property type="match status" value="1"/>
</dbReference>
<dbReference type="AlphaFoldDB" id="A0A9D7LTT3"/>
<organism evidence="2 3">
    <name type="scientific">Candidatus Dechloromonas phosphorivorans</name>
    <dbReference type="NCBI Taxonomy" id="2899244"/>
    <lineage>
        <taxon>Bacteria</taxon>
        <taxon>Pseudomonadati</taxon>
        <taxon>Pseudomonadota</taxon>
        <taxon>Betaproteobacteria</taxon>
        <taxon>Rhodocyclales</taxon>
        <taxon>Azonexaceae</taxon>
        <taxon>Dechloromonas</taxon>
    </lineage>
</organism>
<protein>
    <submittedName>
        <fullName evidence="2">SoxR reducing system RseC family protein</fullName>
    </submittedName>
</protein>
<evidence type="ECO:0000313" key="3">
    <source>
        <dbReference type="Proteomes" id="UP000808146"/>
    </source>
</evidence>
<dbReference type="PIRSF" id="PIRSF004923">
    <property type="entry name" value="RseC"/>
    <property type="match status" value="1"/>
</dbReference>
<feature type="transmembrane region" description="Helical" evidence="1">
    <location>
        <begin position="107"/>
        <end position="123"/>
    </location>
</feature>
<dbReference type="PANTHER" id="PTHR35867">
    <property type="entry name" value="PROTEIN RSEC"/>
    <property type="match status" value="1"/>
</dbReference>
<feature type="transmembrane region" description="Helical" evidence="1">
    <location>
        <begin position="83"/>
        <end position="101"/>
    </location>
</feature>
<dbReference type="InterPro" id="IPR026268">
    <property type="entry name" value="RseC"/>
</dbReference>
<sequence length="145" mass="15070">MNSEPSTVHAVVREINQADALVEVERGGCGRCHEAGGCGGQQLTQMFCSTPKIYRVANEIGARVGDRVTIAISADSVRRSANLAYVLPLTATIAGALLGMLLGDDPGAMLGSLAGLVLAFLHVRRRAAAGTGFSAIRPHIVSRSS</sequence>
<dbReference type="EMBL" id="JADKBR010000020">
    <property type="protein sequence ID" value="MBK8891945.1"/>
    <property type="molecule type" value="Genomic_DNA"/>
</dbReference>
<proteinExistence type="predicted"/>
<dbReference type="Proteomes" id="UP000808146">
    <property type="component" value="Unassembled WGS sequence"/>
</dbReference>
<dbReference type="Pfam" id="PF04246">
    <property type="entry name" value="RseC_MucC"/>
    <property type="match status" value="1"/>
</dbReference>
<reference evidence="2" key="1">
    <citation type="submission" date="2020-10" db="EMBL/GenBank/DDBJ databases">
        <title>Connecting structure to function with the recovery of over 1000 high-quality activated sludge metagenome-assembled genomes encoding full-length rRNA genes using long-read sequencing.</title>
        <authorList>
            <person name="Singleton C.M."/>
            <person name="Petriglieri F."/>
            <person name="Kristensen J.M."/>
            <person name="Kirkegaard R.H."/>
            <person name="Michaelsen T.Y."/>
            <person name="Andersen M.H."/>
            <person name="Karst S.M."/>
            <person name="Dueholm M.S."/>
            <person name="Nielsen P.H."/>
            <person name="Albertsen M."/>
        </authorList>
    </citation>
    <scope>NUCLEOTIDE SEQUENCE</scope>
    <source>
        <strain evidence="2">OdNE_18-Q3-R46-58_BAT3C.305</strain>
    </source>
</reference>
<dbReference type="InterPro" id="IPR007359">
    <property type="entry name" value="SigmaE_reg_RseC_MucC"/>
</dbReference>
<evidence type="ECO:0000313" key="2">
    <source>
        <dbReference type="EMBL" id="MBK8891945.1"/>
    </source>
</evidence>
<evidence type="ECO:0000256" key="1">
    <source>
        <dbReference type="SAM" id="Phobius"/>
    </source>
</evidence>
<comment type="caution">
    <text evidence="2">The sequence shown here is derived from an EMBL/GenBank/DDBJ whole genome shotgun (WGS) entry which is preliminary data.</text>
</comment>
<accession>A0A9D7LTT3</accession>